<accession>A0A8H7CUE8</accession>
<dbReference type="GO" id="GO:0004354">
    <property type="term" value="F:glutamate dehydrogenase (NADP+) activity"/>
    <property type="evidence" value="ECO:0007669"/>
    <property type="project" value="TreeGrafter"/>
</dbReference>
<dbReference type="EMBL" id="JACAZI010000011">
    <property type="protein sequence ID" value="KAF7348612.1"/>
    <property type="molecule type" value="Genomic_DNA"/>
</dbReference>
<dbReference type="GO" id="GO:0005829">
    <property type="term" value="C:cytosol"/>
    <property type="evidence" value="ECO:0007669"/>
    <property type="project" value="TreeGrafter"/>
</dbReference>
<dbReference type="PANTHER" id="PTHR43571">
    <property type="entry name" value="NADP-SPECIFIC GLUTAMATE DEHYDROGENASE 1-RELATED"/>
    <property type="match status" value="1"/>
</dbReference>
<sequence length="86" mass="9782">MVLPVEPEFEQALSELTHNLGPLLAGNPAYKKAFEIIQIPERVFRFRIVWEYDQGQLQISRGYCMQVVTASSSVFEPFSSFDSVVV</sequence>
<reference evidence="1" key="1">
    <citation type="submission" date="2020-05" db="EMBL/GenBank/DDBJ databases">
        <title>Mycena genomes resolve the evolution of fungal bioluminescence.</title>
        <authorList>
            <person name="Tsai I.J."/>
        </authorList>
    </citation>
    <scope>NUCLEOTIDE SEQUENCE</scope>
    <source>
        <strain evidence="1">CCC161011</strain>
    </source>
</reference>
<dbReference type="SUPFAM" id="SSF53223">
    <property type="entry name" value="Aminoacid dehydrogenase-like, N-terminal domain"/>
    <property type="match status" value="1"/>
</dbReference>
<dbReference type="InterPro" id="IPR046346">
    <property type="entry name" value="Aminoacid_DH-like_N_sf"/>
</dbReference>
<comment type="caution">
    <text evidence="1">The sequence shown here is derived from an EMBL/GenBank/DDBJ whole genome shotgun (WGS) entry which is preliminary data.</text>
</comment>
<name>A0A8H7CUE8_9AGAR</name>
<gene>
    <name evidence="1" type="ORF">MVEN_01379100</name>
</gene>
<proteinExistence type="predicted"/>
<dbReference type="InterPro" id="IPR050724">
    <property type="entry name" value="Glu_Leu_Phe_Val_DH"/>
</dbReference>
<dbReference type="AlphaFoldDB" id="A0A8H7CUE8"/>
<dbReference type="GO" id="GO:0006537">
    <property type="term" value="P:glutamate biosynthetic process"/>
    <property type="evidence" value="ECO:0007669"/>
    <property type="project" value="TreeGrafter"/>
</dbReference>
<keyword evidence="2" id="KW-1185">Reference proteome</keyword>
<dbReference type="Proteomes" id="UP000620124">
    <property type="component" value="Unassembled WGS sequence"/>
</dbReference>
<evidence type="ECO:0000313" key="1">
    <source>
        <dbReference type="EMBL" id="KAF7348612.1"/>
    </source>
</evidence>
<dbReference type="PANTHER" id="PTHR43571:SF1">
    <property type="entry name" value="NADP-SPECIFIC GLUTAMATE DEHYDROGENASE 1-RELATED"/>
    <property type="match status" value="1"/>
</dbReference>
<dbReference type="Gene3D" id="1.10.285.10">
    <property type="entry name" value="Glutamate Dehydrogenase, chain A, domain 3"/>
    <property type="match status" value="1"/>
</dbReference>
<protein>
    <submittedName>
        <fullName evidence="1">Glutamate dehydrogenase</fullName>
    </submittedName>
</protein>
<evidence type="ECO:0000313" key="2">
    <source>
        <dbReference type="Proteomes" id="UP000620124"/>
    </source>
</evidence>
<dbReference type="Gene3D" id="3.40.50.10860">
    <property type="entry name" value="Leucine Dehydrogenase, chain A, domain 1"/>
    <property type="match status" value="1"/>
</dbReference>
<organism evidence="1 2">
    <name type="scientific">Mycena venus</name>
    <dbReference type="NCBI Taxonomy" id="2733690"/>
    <lineage>
        <taxon>Eukaryota</taxon>
        <taxon>Fungi</taxon>
        <taxon>Dikarya</taxon>
        <taxon>Basidiomycota</taxon>
        <taxon>Agaricomycotina</taxon>
        <taxon>Agaricomycetes</taxon>
        <taxon>Agaricomycetidae</taxon>
        <taxon>Agaricales</taxon>
        <taxon>Marasmiineae</taxon>
        <taxon>Mycenaceae</taxon>
        <taxon>Mycena</taxon>
    </lineage>
</organism>
<dbReference type="OrthoDB" id="6718861at2759"/>